<dbReference type="InterPro" id="IPR016195">
    <property type="entry name" value="Pol/histidinol_Pase-like"/>
</dbReference>
<evidence type="ECO:0000313" key="15">
    <source>
        <dbReference type="EMBL" id="PRO70171.1"/>
    </source>
</evidence>
<dbReference type="SUPFAM" id="SSF89550">
    <property type="entry name" value="PHP domain-like"/>
    <property type="match status" value="1"/>
</dbReference>
<dbReference type="InterPro" id="IPR011708">
    <property type="entry name" value="DNA_pol3_alpha_NTPase_dom"/>
</dbReference>
<keyword evidence="6 13" id="KW-0808">Transferase</keyword>
<keyword evidence="10 13" id="KW-0239">DNA-directed DNA polymerase</keyword>
<comment type="catalytic activity">
    <reaction evidence="12 13">
        <text>DNA(n) + a 2'-deoxyribonucleoside 5'-triphosphate = DNA(n+1) + diphosphate</text>
        <dbReference type="Rhea" id="RHEA:22508"/>
        <dbReference type="Rhea" id="RHEA-COMP:17339"/>
        <dbReference type="Rhea" id="RHEA-COMP:17340"/>
        <dbReference type="ChEBI" id="CHEBI:33019"/>
        <dbReference type="ChEBI" id="CHEBI:61560"/>
        <dbReference type="ChEBI" id="CHEBI:173112"/>
        <dbReference type="EC" id="2.7.7.7"/>
    </reaction>
</comment>
<dbReference type="HAMAP" id="MF_01902">
    <property type="entry name" value="DNApol_error_prone"/>
    <property type="match status" value="1"/>
</dbReference>
<dbReference type="Pfam" id="PF14579">
    <property type="entry name" value="HHH_6"/>
    <property type="match status" value="1"/>
</dbReference>
<evidence type="ECO:0000256" key="7">
    <source>
        <dbReference type="ARBA" id="ARBA00022695"/>
    </source>
</evidence>
<evidence type="ECO:0000256" key="1">
    <source>
        <dbReference type="ARBA" id="ARBA00004496"/>
    </source>
</evidence>
<dbReference type="InterPro" id="IPR004805">
    <property type="entry name" value="DnaE2/DnaE/PolC"/>
</dbReference>
<dbReference type="PANTHER" id="PTHR32294">
    <property type="entry name" value="DNA POLYMERASE III SUBUNIT ALPHA"/>
    <property type="match status" value="1"/>
</dbReference>
<dbReference type="Gene3D" id="1.10.150.870">
    <property type="match status" value="1"/>
</dbReference>
<dbReference type="EC" id="2.7.7.7" evidence="3 13"/>
<protein>
    <recommendedName>
        <fullName evidence="4 13">Error-prone DNA polymerase</fullName>
        <ecNumber evidence="3 13">2.7.7.7</ecNumber>
    </recommendedName>
</protein>
<evidence type="ECO:0000256" key="12">
    <source>
        <dbReference type="ARBA" id="ARBA00049244"/>
    </source>
</evidence>
<evidence type="ECO:0000256" key="8">
    <source>
        <dbReference type="ARBA" id="ARBA00022705"/>
    </source>
</evidence>
<reference evidence="16" key="1">
    <citation type="journal article" date="2020" name="Int. J. Syst. Evol. Microbiol.">
        <title>Alteromonas alba sp. nov., a marine bacterium isolated from the seawater of the West Pacific Ocean.</title>
        <authorList>
            <person name="Sun C."/>
            <person name="Wu Y.-H."/>
            <person name="Xamxidin M."/>
            <person name="Cheng H."/>
            <person name="Xu X.-W."/>
        </authorList>
    </citation>
    <scope>NUCLEOTIDE SEQUENCE [LARGE SCALE GENOMIC DNA]</scope>
    <source>
        <strain evidence="16">9a2</strain>
    </source>
</reference>
<organism evidence="15 16">
    <name type="scientific">Alteromonas gracilis</name>
    <dbReference type="NCBI Taxonomy" id="1479524"/>
    <lineage>
        <taxon>Bacteria</taxon>
        <taxon>Pseudomonadati</taxon>
        <taxon>Pseudomonadota</taxon>
        <taxon>Gammaproteobacteria</taxon>
        <taxon>Alteromonadales</taxon>
        <taxon>Alteromonadaceae</taxon>
        <taxon>Alteromonas/Salinimonas group</taxon>
        <taxon>Alteromonas</taxon>
    </lineage>
</organism>
<dbReference type="InterPro" id="IPR004365">
    <property type="entry name" value="NA-bd_OB_tRNA"/>
</dbReference>
<evidence type="ECO:0000256" key="9">
    <source>
        <dbReference type="ARBA" id="ARBA00022763"/>
    </source>
</evidence>
<dbReference type="Pfam" id="PF01336">
    <property type="entry name" value="tRNA_anti-codon"/>
    <property type="match status" value="1"/>
</dbReference>
<dbReference type="InterPro" id="IPR040982">
    <property type="entry name" value="DNA_pol3_finger"/>
</dbReference>
<sequence>MKYSELFCQSNYSFLCGASSPAELVTTASFLGYEALAITDECSVAGIVRAFDEITHQKLPIKLIVGSYFVFDETLSFVLLCPDKAAYSELCRIITNARRRSEKGEYQLAEWDLRTIRHCKFIWLPSGKETQDKHWAEWLLKHPSIDVYIGAQRLLDGRDHHRFAHYNALQSTYSFPVIACTGVLMHHADRLPLQHVLHATKVHTSVDEIGRSALSNAERSLRTIHKIKKLYPEKWVANTNALSQLFTFSLEELRYQYPAELVPKGYTPTSYLRERVEEGIKIRFPEGITTEIRQTIEKELTLIAEQEYEYFFLTIYDIVQFAKQQRILYQGRGSAANSVVCYCLEITAVDPRQISVLFERFISKERNEPPDIDVDFEHQRREEIIQYIYKKYGRERTAIAATVICYRFKSAFKDVGKALGFSESQLDFVVKQINRRDSVIPWKSQLANLGLNPQEKRVQQLINLTESLLGTPRHLSQHVGGFVISAGPLYDLVPVENAAMEARTIIQWDKDDIETLGLLKVDVLALGMLSAIRRAFALINKQYPVQTSIPFITKLGDDKQVFDMICRADTVGVFQIESRAQMSMLPRLKPRRYYDLVVQIAIVRPGPIQGDMVHPYLIRRHGNETIEYPSKEVEKVLSRTMGVPIFQEQVIQLAMVAAGFSGGEADQLRRAMASWKKDGRIFEFRDKLIKGMTDKGYDNTFAHNLFEQIKGFAGYGFPESHSASFAVLAYVSCWLKFYFPVEFYVALLNSWPMGFYTPSQLVQDAKRHNIHVEAPCVNKSDTEHTLVIVNQEKRIQLGLKLIKGLSETSSQQLVKNRPNKGYVNIEQLHQLSLKSNELEALASADALRTISGNRYETRWRIMDTQTRLPLFDAEEKYTDENISTLNVSPSDAENLLEDYASTGLSVNNHPISLLRQQHQLKDISWSNSLVTKKNKSVVKVLGAVTGRQAPGTAAGVTFLTLEDDIGNMNVVVWQSTARAQQQIFLKAKLLQVNGIIERSKEGVIHIIAGKLIDRTPWLEQISLNSRDFH</sequence>
<dbReference type="InterPro" id="IPR029460">
    <property type="entry name" value="DNAPol_HHH"/>
</dbReference>
<evidence type="ECO:0000256" key="11">
    <source>
        <dbReference type="ARBA" id="ARBA00023204"/>
    </source>
</evidence>
<evidence type="ECO:0000256" key="4">
    <source>
        <dbReference type="ARBA" id="ARBA00017273"/>
    </source>
</evidence>
<comment type="subcellular location">
    <subcellularLocation>
        <location evidence="1 13">Cytoplasm</location>
    </subcellularLocation>
</comment>
<dbReference type="CDD" id="cd04485">
    <property type="entry name" value="DnaE_OBF"/>
    <property type="match status" value="1"/>
</dbReference>
<accession>A0ABX5CV71</accession>
<dbReference type="Proteomes" id="UP000239539">
    <property type="component" value="Unassembled WGS sequence"/>
</dbReference>
<dbReference type="RefSeq" id="WP_105929803.1">
    <property type="nucleotide sequence ID" value="NZ_PVNO01000005.1"/>
</dbReference>
<comment type="function">
    <text evidence="13">DNA polymerase involved in damage-induced mutagenesis and translesion synthesis (TLS). It is not the major replicative DNA polymerase.</text>
</comment>
<dbReference type="InterPro" id="IPR003141">
    <property type="entry name" value="Pol/His_phosphatase_N"/>
</dbReference>
<comment type="similarity">
    <text evidence="2 13">Belongs to the DNA polymerase type-C family. DnaE2 subfamily.</text>
</comment>
<dbReference type="Gene3D" id="3.20.20.140">
    <property type="entry name" value="Metal-dependent hydrolases"/>
    <property type="match status" value="1"/>
</dbReference>
<dbReference type="NCBIfam" id="NF004225">
    <property type="entry name" value="PRK05672.1"/>
    <property type="match status" value="1"/>
</dbReference>
<evidence type="ECO:0000256" key="6">
    <source>
        <dbReference type="ARBA" id="ARBA00022679"/>
    </source>
</evidence>
<dbReference type="Pfam" id="PF02811">
    <property type="entry name" value="PHP"/>
    <property type="match status" value="1"/>
</dbReference>
<dbReference type="PANTHER" id="PTHR32294:SF4">
    <property type="entry name" value="ERROR-PRONE DNA POLYMERASE"/>
    <property type="match status" value="1"/>
</dbReference>
<proteinExistence type="inferred from homology"/>
<dbReference type="InterPro" id="IPR004013">
    <property type="entry name" value="PHP_dom"/>
</dbReference>
<comment type="caution">
    <text evidence="15">The sequence shown here is derived from an EMBL/GenBank/DDBJ whole genome shotgun (WGS) entry which is preliminary data.</text>
</comment>
<dbReference type="NCBIfam" id="TIGR00594">
    <property type="entry name" value="polc"/>
    <property type="match status" value="1"/>
</dbReference>
<dbReference type="CDD" id="cd07434">
    <property type="entry name" value="PHP_PolIIIA_DnaE2"/>
    <property type="match status" value="1"/>
</dbReference>
<evidence type="ECO:0000256" key="13">
    <source>
        <dbReference type="HAMAP-Rule" id="MF_01902"/>
    </source>
</evidence>
<evidence type="ECO:0000256" key="3">
    <source>
        <dbReference type="ARBA" id="ARBA00012417"/>
    </source>
</evidence>
<evidence type="ECO:0000256" key="5">
    <source>
        <dbReference type="ARBA" id="ARBA00022490"/>
    </source>
</evidence>
<keyword evidence="9 13" id="KW-0227">DNA damage</keyword>
<evidence type="ECO:0000256" key="2">
    <source>
        <dbReference type="ARBA" id="ARBA00007391"/>
    </source>
</evidence>
<dbReference type="Pfam" id="PF17657">
    <property type="entry name" value="DNA_pol3_finger"/>
    <property type="match status" value="1"/>
</dbReference>
<keyword evidence="5 13" id="KW-0963">Cytoplasm</keyword>
<keyword evidence="8 13" id="KW-0235">DNA replication</keyword>
<gene>
    <name evidence="13" type="primary">dnaE2</name>
    <name evidence="15" type="ORF">C6Y39_02740</name>
</gene>
<dbReference type="InterPro" id="IPR023073">
    <property type="entry name" value="DnaE2"/>
</dbReference>
<evidence type="ECO:0000256" key="10">
    <source>
        <dbReference type="ARBA" id="ARBA00022932"/>
    </source>
</evidence>
<dbReference type="Pfam" id="PF07733">
    <property type="entry name" value="DNA_pol3_alpha"/>
    <property type="match status" value="1"/>
</dbReference>
<name>A0ABX5CV71_9ALTE</name>
<evidence type="ECO:0000313" key="16">
    <source>
        <dbReference type="Proteomes" id="UP000239539"/>
    </source>
</evidence>
<keyword evidence="16" id="KW-1185">Reference proteome</keyword>
<feature type="domain" description="Polymerase/histidinol phosphatase N-terminal" evidence="14">
    <location>
        <begin position="4"/>
        <end position="73"/>
    </location>
</feature>
<evidence type="ECO:0000259" key="14">
    <source>
        <dbReference type="SMART" id="SM00481"/>
    </source>
</evidence>
<dbReference type="SMART" id="SM00481">
    <property type="entry name" value="POLIIIAc"/>
    <property type="match status" value="1"/>
</dbReference>
<keyword evidence="11 13" id="KW-0234">DNA repair</keyword>
<keyword evidence="7 13" id="KW-0548">Nucleotidyltransferase</keyword>
<dbReference type="EMBL" id="PVNO01000005">
    <property type="protein sequence ID" value="PRO70171.1"/>
    <property type="molecule type" value="Genomic_DNA"/>
</dbReference>